<proteinExistence type="predicted"/>
<protein>
    <submittedName>
        <fullName evidence="1">Uncharacterized protein</fullName>
    </submittedName>
</protein>
<dbReference type="Proteomes" id="UP000075840">
    <property type="component" value="Unassembled WGS sequence"/>
</dbReference>
<reference evidence="1" key="1">
    <citation type="submission" date="2022-08" db="UniProtKB">
        <authorList>
            <consortium name="EnsemblMetazoa"/>
        </authorList>
    </citation>
    <scope>IDENTIFICATION</scope>
    <source>
        <strain evidence="1">Dongola</strain>
    </source>
</reference>
<dbReference type="VEuPathDB" id="VectorBase:AARA014311"/>
<sequence length="91" mass="9404">MRAIAMIKSTPVAGSGTGMGASSTTGCSSSFCFSGSIGGGANIGSSGTWSVSSGGGVGGSSTTGSVSSFCNWFFYCHYHMRSFWYFCFLWR</sequence>
<accession>A0A182IFQ0</accession>
<dbReference type="AlphaFoldDB" id="A0A182IFQ0"/>
<name>A0A182IFQ0_ANOAR</name>
<evidence type="ECO:0000313" key="1">
    <source>
        <dbReference type="EnsemblMetazoa" id="AARA014311-PA"/>
    </source>
</evidence>
<organism evidence="1 2">
    <name type="scientific">Anopheles arabiensis</name>
    <name type="common">Mosquito</name>
    <dbReference type="NCBI Taxonomy" id="7173"/>
    <lineage>
        <taxon>Eukaryota</taxon>
        <taxon>Metazoa</taxon>
        <taxon>Ecdysozoa</taxon>
        <taxon>Arthropoda</taxon>
        <taxon>Hexapoda</taxon>
        <taxon>Insecta</taxon>
        <taxon>Pterygota</taxon>
        <taxon>Neoptera</taxon>
        <taxon>Endopterygota</taxon>
        <taxon>Diptera</taxon>
        <taxon>Nematocera</taxon>
        <taxon>Culicoidea</taxon>
        <taxon>Culicidae</taxon>
        <taxon>Anophelinae</taxon>
        <taxon>Anopheles</taxon>
    </lineage>
</organism>
<dbReference type="PROSITE" id="PS51257">
    <property type="entry name" value="PROKAR_LIPOPROTEIN"/>
    <property type="match status" value="1"/>
</dbReference>
<evidence type="ECO:0000313" key="2">
    <source>
        <dbReference type="Proteomes" id="UP000075840"/>
    </source>
</evidence>
<keyword evidence="2" id="KW-1185">Reference proteome</keyword>
<dbReference type="EnsemblMetazoa" id="AARA014311-RA">
    <property type="protein sequence ID" value="AARA014311-PA"/>
    <property type="gene ID" value="AARA014311"/>
</dbReference>
<dbReference type="EMBL" id="APCN01003288">
    <property type="status" value="NOT_ANNOTATED_CDS"/>
    <property type="molecule type" value="Genomic_DNA"/>
</dbReference>